<comment type="caution">
    <text evidence="2">The sequence shown here is derived from an EMBL/GenBank/DDBJ whole genome shotgun (WGS) entry which is preliminary data.</text>
</comment>
<dbReference type="Pfam" id="PF00583">
    <property type="entry name" value="Acetyltransf_1"/>
    <property type="match status" value="1"/>
</dbReference>
<dbReference type="RefSeq" id="WP_172112625.1">
    <property type="nucleotide sequence ID" value="NZ_JABFDN010000007.1"/>
</dbReference>
<name>A0ABX2CH85_9BRAD</name>
<dbReference type="PROSITE" id="PS51186">
    <property type="entry name" value="GNAT"/>
    <property type="match status" value="1"/>
</dbReference>
<reference evidence="2" key="1">
    <citation type="submission" date="2020-05" db="EMBL/GenBank/DDBJ databases">
        <title>Nod-independent and nitrogen-fixing Bradyrhizobium aeschynomene sp. nov. isolated from nodules of Aeschynomene indica.</title>
        <authorList>
            <person name="Zhang Z."/>
        </authorList>
    </citation>
    <scope>NUCLEOTIDE SEQUENCE</scope>
    <source>
        <strain evidence="2">83012</strain>
    </source>
</reference>
<evidence type="ECO:0000313" key="2">
    <source>
        <dbReference type="EMBL" id="NPU67544.1"/>
    </source>
</evidence>
<accession>A0ABX2CH85</accession>
<evidence type="ECO:0000259" key="1">
    <source>
        <dbReference type="PROSITE" id="PS51186"/>
    </source>
</evidence>
<dbReference type="InterPro" id="IPR000182">
    <property type="entry name" value="GNAT_dom"/>
</dbReference>
<keyword evidence="3" id="KW-1185">Reference proteome</keyword>
<dbReference type="InterPro" id="IPR016181">
    <property type="entry name" value="Acyl_CoA_acyltransferase"/>
</dbReference>
<dbReference type="SUPFAM" id="SSF55729">
    <property type="entry name" value="Acyl-CoA N-acyltransferases (Nat)"/>
    <property type="match status" value="1"/>
</dbReference>
<organism evidence="2 3">
    <name type="scientific">Bradyrhizobium aeschynomenes</name>
    <dbReference type="NCBI Taxonomy" id="2734909"/>
    <lineage>
        <taxon>Bacteria</taxon>
        <taxon>Pseudomonadati</taxon>
        <taxon>Pseudomonadota</taxon>
        <taxon>Alphaproteobacteria</taxon>
        <taxon>Hyphomicrobiales</taxon>
        <taxon>Nitrobacteraceae</taxon>
        <taxon>Bradyrhizobium</taxon>
    </lineage>
</organism>
<evidence type="ECO:0000313" key="3">
    <source>
        <dbReference type="Proteomes" id="UP000886476"/>
    </source>
</evidence>
<dbReference type="Gene3D" id="3.40.630.30">
    <property type="match status" value="1"/>
</dbReference>
<dbReference type="EMBL" id="JABFDN010000007">
    <property type="protein sequence ID" value="NPU67544.1"/>
    <property type="molecule type" value="Genomic_DNA"/>
</dbReference>
<proteinExistence type="predicted"/>
<dbReference type="Proteomes" id="UP000886476">
    <property type="component" value="Unassembled WGS sequence"/>
</dbReference>
<sequence length="153" mass="17557">MPSEIPRRARRFRISEVDACEPDVLETLKDLHMRTFLDRAPLPDFEVGHWWVTTELGQPVAFAGIIPSVMGVGIGYLSRVGVVRELCGHGLQRRMMRAIEQHARRSGLYCIVSDTTSNIASANNFIRRGYVLFQPDRPWAWGNSLYWRKMIGR</sequence>
<dbReference type="CDD" id="cd04301">
    <property type="entry name" value="NAT_SF"/>
    <property type="match status" value="1"/>
</dbReference>
<gene>
    <name evidence="2" type="ORF">HL667_21250</name>
</gene>
<feature type="domain" description="N-acetyltransferase" evidence="1">
    <location>
        <begin position="15"/>
        <end position="152"/>
    </location>
</feature>
<protein>
    <submittedName>
        <fullName evidence="2">GNAT family N-acetyltransferase</fullName>
    </submittedName>
</protein>